<reference evidence="2" key="1">
    <citation type="submission" date="2022-07" db="EMBL/GenBank/DDBJ databases">
        <title>Genome analysis of Parmales, a sister group of diatoms, reveals the evolutionary specialization of diatoms from phago-mixotrophs to photoautotrophs.</title>
        <authorList>
            <person name="Ban H."/>
            <person name="Sato S."/>
            <person name="Yoshikawa S."/>
            <person name="Kazumasa Y."/>
            <person name="Nakamura Y."/>
            <person name="Ichinomiya M."/>
            <person name="Saitoh K."/>
            <person name="Sato N."/>
            <person name="Blanc-Mathieu R."/>
            <person name="Endo H."/>
            <person name="Kuwata A."/>
            <person name="Ogata H."/>
        </authorList>
    </citation>
    <scope>NUCLEOTIDE SEQUENCE</scope>
</reference>
<keyword evidence="3" id="KW-1185">Reference proteome</keyword>
<feature type="compositionally biased region" description="Acidic residues" evidence="1">
    <location>
        <begin position="382"/>
        <end position="392"/>
    </location>
</feature>
<accession>A0A9W6ZTF1</accession>
<feature type="region of interest" description="Disordered" evidence="1">
    <location>
        <begin position="69"/>
        <end position="155"/>
    </location>
</feature>
<feature type="non-terminal residue" evidence="2">
    <location>
        <position position="1"/>
    </location>
</feature>
<name>A0A9W6ZTF1_9STRA</name>
<feature type="compositionally biased region" description="Basic and acidic residues" evidence="1">
    <location>
        <begin position="513"/>
        <end position="523"/>
    </location>
</feature>
<feature type="region of interest" description="Disordered" evidence="1">
    <location>
        <begin position="498"/>
        <end position="556"/>
    </location>
</feature>
<comment type="caution">
    <text evidence="2">The sequence shown here is derived from an EMBL/GenBank/DDBJ whole genome shotgun (WGS) entry which is preliminary data.</text>
</comment>
<feature type="compositionally biased region" description="Low complexity" evidence="1">
    <location>
        <begin position="133"/>
        <end position="143"/>
    </location>
</feature>
<dbReference type="EMBL" id="BRXZ01000899">
    <property type="protein sequence ID" value="GMH57007.1"/>
    <property type="molecule type" value="Genomic_DNA"/>
</dbReference>
<feature type="compositionally biased region" description="Low complexity" evidence="1">
    <location>
        <begin position="437"/>
        <end position="451"/>
    </location>
</feature>
<feature type="compositionally biased region" description="Low complexity" evidence="1">
    <location>
        <begin position="43"/>
        <end position="55"/>
    </location>
</feature>
<dbReference type="OrthoDB" id="79830at2759"/>
<protein>
    <submittedName>
        <fullName evidence="2">Uncharacterized protein</fullName>
    </submittedName>
</protein>
<feature type="compositionally biased region" description="Low complexity" evidence="1">
    <location>
        <begin position="291"/>
        <end position="342"/>
    </location>
</feature>
<evidence type="ECO:0000313" key="3">
    <source>
        <dbReference type="Proteomes" id="UP001165082"/>
    </source>
</evidence>
<evidence type="ECO:0000256" key="1">
    <source>
        <dbReference type="SAM" id="MobiDB-lite"/>
    </source>
</evidence>
<sequence length="556" mass="55945">MDNVDDYSEDDNNNGQGPDSSFEMDTPKASVPAIPRASFGGFTVPTNPSTPATPAPVFAGFNLTTATTTTTPKRTATFSPSAISAAAGSSRSSKRARRMGTPYRPANSSSSFSSSLVTTNTTPGTLPFSIGASTSSTSTPRSIRSGRKPNRTSRLLASPRYTPTDLMKAGGSRSATPKLSTDIASVILKTLDSLNNANAAAPPRQEDDKKNLTYTKYVPVIPDNKGRRMVPKGKPPPTTSMASPVGQQKENEEGKKNLPAKAAAPAAGQINSGSAKSSLASSLRGSKDRAAPAIKSSATTTTTTTTTGTAAATTKPTPSFSFGGEGSSASKKPATPAAAPEKLMTPGASSLPTFAFTPAAPPLNTPVRTHAGGGGNGGGGGTEDDDYGDDDGEFKFSAPSDVVGNGEVAESAAFGGTSPSFPKEDKPTPTTGGFSFGAPAAEKTAEKAAGGFTFGKPPAPAQEKAATDQKAGFTFGEASKPKEGGFTFGGADAAVASKPAGGATPGFSFGVGGEKKEEEKKETGLNTPAKAFTFGGSAPAAAPTPLPEAAKATTTA</sequence>
<dbReference type="AlphaFoldDB" id="A0A9W6ZTF1"/>
<feature type="compositionally biased region" description="Polar residues" evidence="1">
    <location>
        <begin position="239"/>
        <end position="248"/>
    </location>
</feature>
<feature type="region of interest" description="Disordered" evidence="1">
    <location>
        <begin position="198"/>
        <end position="470"/>
    </location>
</feature>
<feature type="compositionally biased region" description="Low complexity" evidence="1">
    <location>
        <begin position="538"/>
        <end position="556"/>
    </location>
</feature>
<organism evidence="2 3">
    <name type="scientific">Triparma retinervis</name>
    <dbReference type="NCBI Taxonomy" id="2557542"/>
    <lineage>
        <taxon>Eukaryota</taxon>
        <taxon>Sar</taxon>
        <taxon>Stramenopiles</taxon>
        <taxon>Ochrophyta</taxon>
        <taxon>Bolidophyceae</taxon>
        <taxon>Parmales</taxon>
        <taxon>Triparmaceae</taxon>
        <taxon>Triparma</taxon>
    </lineage>
</organism>
<feature type="compositionally biased region" description="Low complexity" evidence="1">
    <location>
        <begin position="259"/>
        <end position="284"/>
    </location>
</feature>
<gene>
    <name evidence="2" type="ORF">TrRE_jg2814</name>
</gene>
<proteinExistence type="predicted"/>
<feature type="compositionally biased region" description="Gly residues" evidence="1">
    <location>
        <begin position="371"/>
        <end position="381"/>
    </location>
</feature>
<feature type="compositionally biased region" description="Low complexity" evidence="1">
    <location>
        <begin position="69"/>
        <end position="91"/>
    </location>
</feature>
<dbReference type="Proteomes" id="UP001165082">
    <property type="component" value="Unassembled WGS sequence"/>
</dbReference>
<feature type="compositionally biased region" description="Acidic residues" evidence="1">
    <location>
        <begin position="1"/>
        <end position="12"/>
    </location>
</feature>
<feature type="region of interest" description="Disordered" evidence="1">
    <location>
        <begin position="1"/>
        <end position="55"/>
    </location>
</feature>
<evidence type="ECO:0000313" key="2">
    <source>
        <dbReference type="EMBL" id="GMH57007.1"/>
    </source>
</evidence>